<dbReference type="Pfam" id="PF07586">
    <property type="entry name" value="HXXSHH"/>
    <property type="match status" value="1"/>
</dbReference>
<feature type="region of interest" description="Disordered" evidence="1">
    <location>
        <begin position="233"/>
        <end position="253"/>
    </location>
</feature>
<dbReference type="PROSITE" id="PS51318">
    <property type="entry name" value="TAT"/>
    <property type="match status" value="1"/>
</dbReference>
<dbReference type="InterPro" id="IPR011447">
    <property type="entry name" value="DUF1552"/>
</dbReference>
<evidence type="ECO:0000256" key="1">
    <source>
        <dbReference type="SAM" id="MobiDB-lite"/>
    </source>
</evidence>
<dbReference type="InterPro" id="IPR006311">
    <property type="entry name" value="TAT_signal"/>
</dbReference>
<accession>A0A5C5ZYP0</accession>
<dbReference type="OrthoDB" id="9146593at2"/>
<feature type="signal peptide" evidence="2">
    <location>
        <begin position="1"/>
        <end position="35"/>
    </location>
</feature>
<evidence type="ECO:0000313" key="3">
    <source>
        <dbReference type="EMBL" id="TWT92230.1"/>
    </source>
</evidence>
<reference evidence="3 4" key="1">
    <citation type="submission" date="2019-02" db="EMBL/GenBank/DDBJ databases">
        <title>Deep-cultivation of Planctomycetes and their phenomic and genomic characterization uncovers novel biology.</title>
        <authorList>
            <person name="Wiegand S."/>
            <person name="Jogler M."/>
            <person name="Boedeker C."/>
            <person name="Pinto D."/>
            <person name="Vollmers J."/>
            <person name="Rivas-Marin E."/>
            <person name="Kohn T."/>
            <person name="Peeters S.H."/>
            <person name="Heuer A."/>
            <person name="Rast P."/>
            <person name="Oberbeckmann S."/>
            <person name="Bunk B."/>
            <person name="Jeske O."/>
            <person name="Meyerdierks A."/>
            <person name="Storesund J.E."/>
            <person name="Kallscheuer N."/>
            <person name="Luecker S."/>
            <person name="Lage O.M."/>
            <person name="Pohl T."/>
            <person name="Merkel B.J."/>
            <person name="Hornburger P."/>
            <person name="Mueller R.-W."/>
            <person name="Bruemmer F."/>
            <person name="Labrenz M."/>
            <person name="Spormann A.M."/>
            <person name="Op Den Camp H."/>
            <person name="Overmann J."/>
            <person name="Amann R."/>
            <person name="Jetten M.S.M."/>
            <person name="Mascher T."/>
            <person name="Medema M.H."/>
            <person name="Devos D.P."/>
            <person name="Kaster A.-K."/>
            <person name="Ovreas L."/>
            <person name="Rohde M."/>
            <person name="Galperin M.Y."/>
            <person name="Jogler C."/>
        </authorList>
    </citation>
    <scope>NUCLEOTIDE SEQUENCE [LARGE SCALE GENOMIC DNA]</scope>
    <source>
        <strain evidence="3 4">Pla100</strain>
    </source>
</reference>
<feature type="chain" id="PRO_5023086929" description="DUF1552 domain-containing protein" evidence="2">
    <location>
        <begin position="36"/>
        <end position="426"/>
    </location>
</feature>
<sequence length="426" mass="46511" precursor="true">MTKNSQSYISRRTVLRGLGVGLALPLLDAMAPAFAAAEAPVGPQRLIAIQTNQGILPKYFFPDGVGRDYKASPYLQILDKFRNRMTVFSGVSHPEVDGGHEAEQCFLTAAPHPGMGGFRNSISVDQFAAERIGHLTRFPSLTLSVGTKRSLSYTQSGVQIPGEDSPSRLFRKLFVQGSKQEVEAQLAKLRHGRSILDSVGERAQQLGNRVGSSDRDKLDQFYTGVRDLEKRLHKSEQWEQQPKPSVEMAPPQDYDDPGALIERTRVMYDLARIAMDTDSTRLVSIFVYQNDAKPNIPGVGTGTHPLTHHGNQPEKLEQLRRIEEAQFQELATLLGGLDERDAGGGSLLDTTSVIYGTALGNGNSHANNNLPVLIAGGGFRHAQHLALGANSDYPLPNLFVSVLQRLGIETDKFATSTGTMRGLEAL</sequence>
<evidence type="ECO:0000256" key="2">
    <source>
        <dbReference type="SAM" id="SignalP"/>
    </source>
</evidence>
<organism evidence="3 4">
    <name type="scientific">Neorhodopirellula pilleata</name>
    <dbReference type="NCBI Taxonomy" id="2714738"/>
    <lineage>
        <taxon>Bacteria</taxon>
        <taxon>Pseudomonadati</taxon>
        <taxon>Planctomycetota</taxon>
        <taxon>Planctomycetia</taxon>
        <taxon>Pirellulales</taxon>
        <taxon>Pirellulaceae</taxon>
        <taxon>Neorhodopirellula</taxon>
    </lineage>
</organism>
<name>A0A5C5ZYP0_9BACT</name>
<comment type="caution">
    <text evidence="3">The sequence shown here is derived from an EMBL/GenBank/DDBJ whole genome shotgun (WGS) entry which is preliminary data.</text>
</comment>
<dbReference type="Proteomes" id="UP000316213">
    <property type="component" value="Unassembled WGS sequence"/>
</dbReference>
<dbReference type="AlphaFoldDB" id="A0A5C5ZYP0"/>
<dbReference type="RefSeq" id="WP_146580545.1">
    <property type="nucleotide sequence ID" value="NZ_SJPM01000012.1"/>
</dbReference>
<proteinExistence type="predicted"/>
<dbReference type="EMBL" id="SJPM01000012">
    <property type="protein sequence ID" value="TWT92230.1"/>
    <property type="molecule type" value="Genomic_DNA"/>
</dbReference>
<keyword evidence="2" id="KW-0732">Signal</keyword>
<keyword evidence="4" id="KW-1185">Reference proteome</keyword>
<gene>
    <name evidence="3" type="ORF">Pla100_47670</name>
</gene>
<evidence type="ECO:0008006" key="5">
    <source>
        <dbReference type="Google" id="ProtNLM"/>
    </source>
</evidence>
<protein>
    <recommendedName>
        <fullName evidence="5">DUF1552 domain-containing protein</fullName>
    </recommendedName>
</protein>
<evidence type="ECO:0000313" key="4">
    <source>
        <dbReference type="Proteomes" id="UP000316213"/>
    </source>
</evidence>